<comment type="caution">
    <text evidence="1">The sequence shown here is derived from an EMBL/GenBank/DDBJ whole genome shotgun (WGS) entry which is preliminary data.</text>
</comment>
<dbReference type="PANTHER" id="PTHR35769">
    <property type="entry name" value="CALCINEURIN-LIKE METALLO-PHOSPHOESTERASE SUPERFAMILY PROTEIN"/>
    <property type="match status" value="1"/>
</dbReference>
<keyword evidence="2" id="KW-1185">Reference proteome</keyword>
<name>A0A3L6RZ62_PANMI</name>
<accession>A0A3L6RZ62</accession>
<dbReference type="InterPro" id="IPR027629">
    <property type="entry name" value="DevT-like"/>
</dbReference>
<dbReference type="AlphaFoldDB" id="A0A3L6RZ62"/>
<dbReference type="OrthoDB" id="3664at2759"/>
<gene>
    <name evidence="1" type="ORF">C2845_PM09G04760</name>
</gene>
<organism evidence="1 2">
    <name type="scientific">Panicum miliaceum</name>
    <name type="common">Proso millet</name>
    <name type="synonym">Broomcorn millet</name>
    <dbReference type="NCBI Taxonomy" id="4540"/>
    <lineage>
        <taxon>Eukaryota</taxon>
        <taxon>Viridiplantae</taxon>
        <taxon>Streptophyta</taxon>
        <taxon>Embryophyta</taxon>
        <taxon>Tracheophyta</taxon>
        <taxon>Spermatophyta</taxon>
        <taxon>Magnoliopsida</taxon>
        <taxon>Liliopsida</taxon>
        <taxon>Poales</taxon>
        <taxon>Poaceae</taxon>
        <taxon>PACMAD clade</taxon>
        <taxon>Panicoideae</taxon>
        <taxon>Panicodae</taxon>
        <taxon>Paniceae</taxon>
        <taxon>Panicinae</taxon>
        <taxon>Panicum</taxon>
        <taxon>Panicum sect. Panicum</taxon>
    </lineage>
</organism>
<reference evidence="2" key="1">
    <citation type="journal article" date="2019" name="Nat. Commun.">
        <title>The genome of broomcorn millet.</title>
        <authorList>
            <person name="Zou C."/>
            <person name="Miki D."/>
            <person name="Li D."/>
            <person name="Tang Q."/>
            <person name="Xiao L."/>
            <person name="Rajput S."/>
            <person name="Deng P."/>
            <person name="Jia W."/>
            <person name="Huang R."/>
            <person name="Zhang M."/>
            <person name="Sun Y."/>
            <person name="Hu J."/>
            <person name="Fu X."/>
            <person name="Schnable P.S."/>
            <person name="Li F."/>
            <person name="Zhang H."/>
            <person name="Feng B."/>
            <person name="Zhu X."/>
            <person name="Liu R."/>
            <person name="Schnable J.C."/>
            <person name="Zhu J.-K."/>
            <person name="Zhang H."/>
        </authorList>
    </citation>
    <scope>NUCLEOTIDE SEQUENCE [LARGE SCALE GENOMIC DNA]</scope>
</reference>
<sequence length="234" mass="25889">MTGPLRKIQKLYNFFRKVDRVRLQLASLGEQHVGYKCLDFPTIRLSVVGGRPFSCGGDRLFRPKLLSKWYGVNDMAGSAKKIYDAAAGLGSRMDDICGRDWVPGAGDHGDPDPERAITDLQRETGVSIPLVVFGHMHKSLAYRRGLRKMIAFGANHTIYLNGAVVPRVRYAQATPSFEQNQPEGSVSAAPTSRAFTIADLSEGRVEKISEVWVLVSGSRRRSSCISIRESICEM</sequence>
<dbReference type="PANTHER" id="PTHR35769:SF2">
    <property type="entry name" value="CALCINEURIN-LIKE METALLO-PHOSPHOESTERASE SUPERFAMILY PROTEIN"/>
    <property type="match status" value="1"/>
</dbReference>
<protein>
    <recommendedName>
        <fullName evidence="3">Calcineurin-like phosphoesterase domain-containing protein</fullName>
    </recommendedName>
</protein>
<proteinExistence type="predicted"/>
<evidence type="ECO:0000313" key="2">
    <source>
        <dbReference type="Proteomes" id="UP000275267"/>
    </source>
</evidence>
<evidence type="ECO:0000313" key="1">
    <source>
        <dbReference type="EMBL" id="RLN12174.1"/>
    </source>
</evidence>
<evidence type="ECO:0008006" key="3">
    <source>
        <dbReference type="Google" id="ProtNLM"/>
    </source>
</evidence>
<dbReference type="Proteomes" id="UP000275267">
    <property type="component" value="Unassembled WGS sequence"/>
</dbReference>
<dbReference type="EMBL" id="PQIB02000006">
    <property type="protein sequence ID" value="RLN12174.1"/>
    <property type="molecule type" value="Genomic_DNA"/>
</dbReference>